<evidence type="ECO:0000313" key="2">
    <source>
        <dbReference type="Proteomes" id="UP000207741"/>
    </source>
</evidence>
<dbReference type="GeneID" id="26640094"/>
<accession>A0A0K0KWS2</accession>
<dbReference type="RefSeq" id="YP_009213550.1">
    <property type="nucleotide sequence ID" value="NC_028955.1"/>
</dbReference>
<dbReference type="Proteomes" id="UP000207741">
    <property type="component" value="Segment"/>
</dbReference>
<name>A0A0K0KWS2_9CAUD</name>
<sequence>MNYEEIVKALKKERELDEELGKIIEEPSYYDPTHYEDEEGNIVAIPTKKVRNGRDLDSLDGVLD</sequence>
<proteinExistence type="predicted"/>
<dbReference type="EMBL" id="KM359505">
    <property type="protein sequence ID" value="AIR93589.1"/>
    <property type="molecule type" value="Genomic_DNA"/>
</dbReference>
<evidence type="ECO:0000313" key="1">
    <source>
        <dbReference type="EMBL" id="AIR93589.1"/>
    </source>
</evidence>
<reference evidence="2" key="1">
    <citation type="submission" date="2014-08" db="EMBL/GenBank/DDBJ databases">
        <authorList>
            <person name="Edwards T."/>
        </authorList>
    </citation>
    <scope>NUCLEOTIDE SEQUENCE [LARGE SCALE GENOMIC DNA]</scope>
</reference>
<dbReference type="KEGG" id="vg:26640094"/>
<protein>
    <submittedName>
        <fullName evidence="1">Uncharacterized protein</fullName>
    </submittedName>
</protein>
<organism evidence="1 2">
    <name type="scientific">Prochlorococcus phage P-TIM68</name>
    <dbReference type="NCBI Taxonomy" id="1542477"/>
    <lineage>
        <taxon>Viruses</taxon>
        <taxon>Duplodnaviria</taxon>
        <taxon>Heunggongvirae</taxon>
        <taxon>Uroviricota</taxon>
        <taxon>Caudoviricetes</taxon>
        <taxon>Pantevenvirales</taxon>
        <taxon>Kyanoviridae</taxon>
        <taxon>Haifavirus</taxon>
        <taxon>Haifavirus tim68</taxon>
    </lineage>
</organism>
<keyword evidence="2" id="KW-1185">Reference proteome</keyword>